<reference evidence="2 3" key="2">
    <citation type="journal article" date="2016" name="Genome Announc.">
        <title>Complete Genome Sequence of a Strain of Azospirillum thiophilum Isolated from a Sulfide Spring.</title>
        <authorList>
            <person name="Fomenkov A."/>
            <person name="Vincze T."/>
            <person name="Grabovich M."/>
            <person name="Anton B.P."/>
            <person name="Dubinina G."/>
            <person name="Orlova M."/>
            <person name="Belousova E."/>
            <person name="Roberts R.J."/>
        </authorList>
    </citation>
    <scope>NUCLEOTIDE SEQUENCE [LARGE SCALE GENOMIC DNA]</scope>
    <source>
        <strain evidence="2 3">BV-S</strain>
    </source>
</reference>
<feature type="transmembrane region" description="Helical" evidence="1">
    <location>
        <begin position="76"/>
        <end position="97"/>
    </location>
</feature>
<keyword evidence="1" id="KW-0812">Transmembrane</keyword>
<keyword evidence="1" id="KW-1133">Transmembrane helix</keyword>
<dbReference type="EMBL" id="CP012401">
    <property type="protein sequence ID" value="ALG69829.1"/>
    <property type="molecule type" value="Genomic_DNA"/>
</dbReference>
<gene>
    <name evidence="2" type="ORF">AL072_01575</name>
</gene>
<evidence type="ECO:0000313" key="2">
    <source>
        <dbReference type="EMBL" id="ALG69829.1"/>
    </source>
</evidence>
<evidence type="ECO:0000256" key="1">
    <source>
        <dbReference type="SAM" id="Phobius"/>
    </source>
</evidence>
<keyword evidence="1" id="KW-0472">Membrane</keyword>
<proteinExistence type="predicted"/>
<dbReference type="RefSeq" id="WP_045581795.1">
    <property type="nucleotide sequence ID" value="NZ_CP012401.1"/>
</dbReference>
<dbReference type="KEGG" id="ati:AL072_01575"/>
<protein>
    <submittedName>
        <fullName evidence="2">Uncharacterized protein</fullName>
    </submittedName>
</protein>
<reference evidence="3" key="1">
    <citation type="submission" date="2015-08" db="EMBL/GenBank/DDBJ databases">
        <title>Complete Genome Sequence of Azospirillum thiophilum BV-S.</title>
        <authorList>
            <person name="Fomenkov A."/>
            <person name="Vincze T."/>
            <person name="Grabovich M."/>
            <person name="Dubinina G."/>
            <person name="Orlova M."/>
            <person name="Belousova E."/>
            <person name="Roberts R.J."/>
        </authorList>
    </citation>
    <scope>NUCLEOTIDE SEQUENCE [LARGE SCALE GENOMIC DNA]</scope>
    <source>
        <strain evidence="3">BV-S</strain>
    </source>
</reference>
<name>A0AAC8VUQ7_9PROT</name>
<feature type="transmembrane region" description="Helical" evidence="1">
    <location>
        <begin position="6"/>
        <end position="29"/>
    </location>
</feature>
<evidence type="ECO:0000313" key="3">
    <source>
        <dbReference type="Proteomes" id="UP000069935"/>
    </source>
</evidence>
<sequence>MPETGLTLFALAMPVLAVILLLMAAVLAVRTRGVRRFGWGFCAVLIAGGMLATGGVLCCMPAMVDQDGAVIGEMPPAFALSLMGIALGCGGVLLGLLRRTFSTAIGRRR</sequence>
<dbReference type="AlphaFoldDB" id="A0AAC8VUQ7"/>
<organism evidence="2 3">
    <name type="scientific">Azospirillum thiophilum</name>
    <dbReference type="NCBI Taxonomy" id="528244"/>
    <lineage>
        <taxon>Bacteria</taxon>
        <taxon>Pseudomonadati</taxon>
        <taxon>Pseudomonadota</taxon>
        <taxon>Alphaproteobacteria</taxon>
        <taxon>Rhodospirillales</taxon>
        <taxon>Azospirillaceae</taxon>
        <taxon>Azospirillum</taxon>
    </lineage>
</organism>
<accession>A0AAC8VUQ7</accession>
<keyword evidence="3" id="KW-1185">Reference proteome</keyword>
<dbReference type="Proteomes" id="UP000069935">
    <property type="component" value="Chromosome 1"/>
</dbReference>
<feature type="transmembrane region" description="Helical" evidence="1">
    <location>
        <begin position="41"/>
        <end position="64"/>
    </location>
</feature>